<keyword evidence="6 13" id="KW-0130">Cell adhesion</keyword>
<dbReference type="Gene3D" id="2.60.40.1510">
    <property type="entry name" value="ntegrin, alpha v. Chain A, domain 3"/>
    <property type="match status" value="1"/>
</dbReference>
<name>A0A6G0IIC4_LARCR</name>
<dbReference type="GO" id="GO:0033627">
    <property type="term" value="P:cell adhesion mediated by integrin"/>
    <property type="evidence" value="ECO:0007669"/>
    <property type="project" value="TreeGrafter"/>
</dbReference>
<proteinExistence type="inferred from homology"/>
<dbReference type="PROSITE" id="PS51470">
    <property type="entry name" value="FG_GAP"/>
    <property type="match status" value="6"/>
</dbReference>
<evidence type="ECO:0000256" key="8">
    <source>
        <dbReference type="ARBA" id="ARBA00023037"/>
    </source>
</evidence>
<dbReference type="InterPro" id="IPR000413">
    <property type="entry name" value="Integrin_alpha"/>
</dbReference>
<evidence type="ECO:0000256" key="6">
    <source>
        <dbReference type="ARBA" id="ARBA00022889"/>
    </source>
</evidence>
<evidence type="ECO:0000256" key="13">
    <source>
        <dbReference type="RuleBase" id="RU003762"/>
    </source>
</evidence>
<dbReference type="PROSITE" id="PS51257">
    <property type="entry name" value="PROKAR_LIPOPROTEIN"/>
    <property type="match status" value="1"/>
</dbReference>
<keyword evidence="10 13" id="KW-0675">Receptor</keyword>
<evidence type="ECO:0000256" key="4">
    <source>
        <dbReference type="ARBA" id="ARBA00022729"/>
    </source>
</evidence>
<dbReference type="GO" id="GO:0008305">
    <property type="term" value="C:integrin complex"/>
    <property type="evidence" value="ECO:0007669"/>
    <property type="project" value="InterPro"/>
</dbReference>
<keyword evidence="5" id="KW-0677">Repeat</keyword>
<evidence type="ECO:0000256" key="9">
    <source>
        <dbReference type="ARBA" id="ARBA00023136"/>
    </source>
</evidence>
<keyword evidence="7 13" id="KW-1133">Transmembrane helix</keyword>
<feature type="repeat" description="FG-GAP" evidence="12">
    <location>
        <begin position="26"/>
        <end position="94"/>
    </location>
</feature>
<keyword evidence="11" id="KW-0325">Glycoprotein</keyword>
<feature type="chain" id="PRO_5026372047" evidence="13">
    <location>
        <begin position="25"/>
        <end position="1053"/>
    </location>
</feature>
<keyword evidence="8 13" id="KW-0401">Integrin</keyword>
<dbReference type="Gene3D" id="2.60.40.1460">
    <property type="entry name" value="Integrin domains. Chain A, domain 2"/>
    <property type="match status" value="1"/>
</dbReference>
<dbReference type="GO" id="GO:0005178">
    <property type="term" value="F:integrin binding"/>
    <property type="evidence" value="ECO:0007669"/>
    <property type="project" value="TreeGrafter"/>
</dbReference>
<evidence type="ECO:0000259" key="16">
    <source>
        <dbReference type="Pfam" id="PF20805"/>
    </source>
</evidence>
<evidence type="ECO:0000259" key="17">
    <source>
        <dbReference type="Pfam" id="PF20806"/>
    </source>
</evidence>
<feature type="domain" description="Integrin alpha first immunoglubulin-like" evidence="15">
    <location>
        <begin position="470"/>
        <end position="628"/>
    </location>
</feature>
<feature type="domain" description="Integrin alpha third immunoglobulin-like" evidence="17">
    <location>
        <begin position="788"/>
        <end position="997"/>
    </location>
</feature>
<dbReference type="EMBL" id="REGW02000010">
    <property type="protein sequence ID" value="KAE8291053.1"/>
    <property type="molecule type" value="Genomic_DNA"/>
</dbReference>
<comment type="subcellular location">
    <subcellularLocation>
        <location evidence="1 13">Membrane</location>
        <topology evidence="1 13">Single-pass type I membrane protein</topology>
    </subcellularLocation>
</comment>
<dbReference type="GO" id="GO:0050900">
    <property type="term" value="P:leukocyte migration"/>
    <property type="evidence" value="ECO:0007669"/>
    <property type="project" value="TreeGrafter"/>
</dbReference>
<keyword evidence="3 13" id="KW-0812">Transmembrane</keyword>
<dbReference type="InterPro" id="IPR048286">
    <property type="entry name" value="Integrin_alpha_Ig-like_3"/>
</dbReference>
<feature type="repeat" description="FG-GAP" evidence="12">
    <location>
        <begin position="362"/>
        <end position="421"/>
    </location>
</feature>
<protein>
    <submittedName>
        <fullName evidence="18">Integrin alpha-6 CD49 antigen-like family member F</fullName>
    </submittedName>
</protein>
<dbReference type="InterPro" id="IPR013517">
    <property type="entry name" value="FG-GAP"/>
</dbReference>
<feature type="repeat" description="FG-GAP" evidence="12">
    <location>
        <begin position="245"/>
        <end position="300"/>
    </location>
</feature>
<gene>
    <name evidence="18" type="ORF">D5F01_LYC10647</name>
</gene>
<comment type="caution">
    <text evidence="18">The sequence shown here is derived from an EMBL/GenBank/DDBJ whole genome shotgun (WGS) entry which is preliminary data.</text>
</comment>
<dbReference type="InterPro" id="IPR013519">
    <property type="entry name" value="Int_alpha_beta-p"/>
</dbReference>
<evidence type="ECO:0000256" key="5">
    <source>
        <dbReference type="ARBA" id="ARBA00022737"/>
    </source>
</evidence>
<feature type="transmembrane region" description="Helical" evidence="13">
    <location>
        <begin position="1008"/>
        <end position="1030"/>
    </location>
</feature>
<evidence type="ECO:0000256" key="2">
    <source>
        <dbReference type="ARBA" id="ARBA00008054"/>
    </source>
</evidence>
<feature type="repeat" description="FG-GAP" evidence="12">
    <location>
        <begin position="302"/>
        <end position="361"/>
    </location>
</feature>
<evidence type="ECO:0000256" key="14">
    <source>
        <dbReference type="SAM" id="MobiDB-lite"/>
    </source>
</evidence>
<dbReference type="GO" id="GO:0009897">
    <property type="term" value="C:external side of plasma membrane"/>
    <property type="evidence" value="ECO:0007669"/>
    <property type="project" value="TreeGrafter"/>
</dbReference>
<dbReference type="InterPro" id="IPR013649">
    <property type="entry name" value="Integrin_alpha_Ig-like_1"/>
</dbReference>
<dbReference type="PRINTS" id="PR01185">
    <property type="entry name" value="INTEGRINA"/>
</dbReference>
<dbReference type="InterPro" id="IPR028994">
    <property type="entry name" value="Integrin_alpha_N"/>
</dbReference>
<accession>A0A6G0IIC4</accession>
<dbReference type="GO" id="GO:0098609">
    <property type="term" value="P:cell-cell adhesion"/>
    <property type="evidence" value="ECO:0007669"/>
    <property type="project" value="TreeGrafter"/>
</dbReference>
<dbReference type="PANTHER" id="PTHR23220:SF9">
    <property type="entry name" value="INTEGRIN ALPHA-6"/>
    <property type="match status" value="1"/>
</dbReference>
<evidence type="ECO:0000256" key="11">
    <source>
        <dbReference type="ARBA" id="ARBA00023180"/>
    </source>
</evidence>
<dbReference type="Pfam" id="PF08441">
    <property type="entry name" value="Integrin_A_Ig_1"/>
    <property type="match status" value="1"/>
</dbReference>
<feature type="repeat" description="FG-GAP" evidence="12">
    <location>
        <begin position="175"/>
        <end position="228"/>
    </location>
</feature>
<keyword evidence="4 13" id="KW-0732">Signal</keyword>
<dbReference type="Pfam" id="PF20805">
    <property type="entry name" value="Integrin_A_Ig_2"/>
    <property type="match status" value="1"/>
</dbReference>
<feature type="domain" description="Integrin alpha second immunoglobulin-like" evidence="16">
    <location>
        <begin position="630"/>
        <end position="782"/>
    </location>
</feature>
<keyword evidence="19" id="KW-1185">Reference proteome</keyword>
<evidence type="ECO:0000313" key="19">
    <source>
        <dbReference type="Proteomes" id="UP000424527"/>
    </source>
</evidence>
<feature type="region of interest" description="Disordered" evidence="14">
    <location>
        <begin position="595"/>
        <end position="618"/>
    </location>
</feature>
<evidence type="ECO:0000259" key="15">
    <source>
        <dbReference type="Pfam" id="PF08441"/>
    </source>
</evidence>
<feature type="repeat" description="FG-GAP" evidence="12">
    <location>
        <begin position="426"/>
        <end position="485"/>
    </location>
</feature>
<dbReference type="GO" id="GO:0007229">
    <property type="term" value="P:integrin-mediated signaling pathway"/>
    <property type="evidence" value="ECO:0007669"/>
    <property type="project" value="UniProtKB-KW"/>
</dbReference>
<sequence>MEGRITCGLWPVVVFLLGCGRLSAFNLDTENALRKNGDPGSLFGFSLAMHRQLDPVDKRMLLVGAPRAKALRGQTSKVTGGLYNCDMSTNSNACSRVVFDNTEDIMRESKENQWMGVTVNSQGPGGMIVTCAHRYQRRANVNRPALESRDIIGRCYVLSQDLSSSSYGGTWHFCDSRPRGHEMFGSCQQGLSATFDKDFHYVIFGAPGAYNWKGIVRLEQKNESFIDMGIFDDGPFEVGDESEKNPDLVPVPANSYLGFSLDSGKGVTHKDQLTVVAGAPRANHSGAVVLLKKGDDTSHILLEEYTLEGEGLASSFGYDLALLDLNRDGWLDIVVGAPQYFEKEGEIGGAVYVYMNKNGKWNEVKPIRIDGPQDSMFGLAVENLGDINQDSYHDFAVGAPYEGNGAGAVYIYHGSATGLSSKKAAQVLSGKAVGVTNFGYSLAGNMDLDKNSYPDLAVGSLSDSVFVYKARPVINIKKEIKITPKQIDLTNKNCGNTFCLQVEACFTYTAKPTSYTPSLTLAYSLEADADRRKNHLSSRATFSDGTEQSHEYKDTITLNSKGKEKCIRHQLKIQENIKDKLRGIPIDVSVEIDNAKRKRRQSSTSQLSPVLDANEPTTTRSEVHFLKEGCGKDNICQSNLQVKYRYMTADKDTFSPMALEKGVPLFTFSNQKTIALEVTVTNQKGDDAYEAFVIASFPPSLTYSATRSLPNQRQVNCVANKNGSVADCDIGNPFKRDTETTFFIILGTTGISLNTNEVEIDLQLDTTSDQTKTASVKAKAKVAIKLQLSVSGQAQPSQVYFSGTVKGETAIKSESEIGSAITHQFRIINLGRRLTDFSNATLNIEWPKEVEQGKVLLYLTKISSTGVDRLECTPANEINRFKKNLESGNTRTRRAADNTEEINEGTISRYSDKKNYKTLSCGHGANCVTIKCPLRGMDSNAAITLYSRLWNSTFIEDHSKLHHVEVIVKASLHVDSSTKNTVLEKSETEVKLTVFPERREARYGGVPWWIILLSILFGLLLLALLAFLLWKCGVFGKKNKEDPTEKERLTSNA</sequence>
<dbReference type="Proteomes" id="UP000424527">
    <property type="component" value="Unassembled WGS sequence"/>
</dbReference>
<evidence type="ECO:0000256" key="1">
    <source>
        <dbReference type="ARBA" id="ARBA00004479"/>
    </source>
</evidence>
<keyword evidence="9 13" id="KW-0472">Membrane</keyword>
<organism evidence="18 19">
    <name type="scientific">Larimichthys crocea</name>
    <name type="common">Large yellow croaker</name>
    <name type="synonym">Pseudosciaena crocea</name>
    <dbReference type="NCBI Taxonomy" id="215358"/>
    <lineage>
        <taxon>Eukaryota</taxon>
        <taxon>Metazoa</taxon>
        <taxon>Chordata</taxon>
        <taxon>Craniata</taxon>
        <taxon>Vertebrata</taxon>
        <taxon>Euteleostomi</taxon>
        <taxon>Actinopterygii</taxon>
        <taxon>Neopterygii</taxon>
        <taxon>Teleostei</taxon>
        <taxon>Neoteleostei</taxon>
        <taxon>Acanthomorphata</taxon>
        <taxon>Eupercaria</taxon>
        <taxon>Sciaenidae</taxon>
        <taxon>Larimichthys</taxon>
    </lineage>
</organism>
<dbReference type="PANTHER" id="PTHR23220">
    <property type="entry name" value="INTEGRIN ALPHA"/>
    <property type="match status" value="1"/>
</dbReference>
<dbReference type="InterPro" id="IPR032695">
    <property type="entry name" value="Integrin_dom_sf"/>
</dbReference>
<evidence type="ECO:0000256" key="12">
    <source>
        <dbReference type="PROSITE-ProRule" id="PRU00803"/>
    </source>
</evidence>
<reference evidence="18 19" key="1">
    <citation type="submission" date="2019-07" db="EMBL/GenBank/DDBJ databases">
        <title>Chromosome genome assembly for large yellow croaker.</title>
        <authorList>
            <person name="Xiao S."/>
        </authorList>
    </citation>
    <scope>NUCLEOTIDE SEQUENCE [LARGE SCALE GENOMIC DNA]</scope>
    <source>
        <strain evidence="18">JMULYC20181020</strain>
        <tissue evidence="18">Muscle</tissue>
    </source>
</reference>
<dbReference type="AlphaFoldDB" id="A0A6G0IIC4"/>
<dbReference type="Gene3D" id="1.20.5.930">
    <property type="entry name" value="Bicelle-embedded integrin alpha(iib) transmembrane segment"/>
    <property type="match status" value="1"/>
</dbReference>
<dbReference type="Gene3D" id="2.60.40.1530">
    <property type="entry name" value="ntegrin, alpha v. Chain A, domain 4"/>
    <property type="match status" value="1"/>
</dbReference>
<comment type="similarity">
    <text evidence="2 13">Belongs to the integrin alpha chain family.</text>
</comment>
<dbReference type="GO" id="GO:0007160">
    <property type="term" value="P:cell-matrix adhesion"/>
    <property type="evidence" value="ECO:0007669"/>
    <property type="project" value="TreeGrafter"/>
</dbReference>
<evidence type="ECO:0000256" key="3">
    <source>
        <dbReference type="ARBA" id="ARBA00022692"/>
    </source>
</evidence>
<dbReference type="Pfam" id="PF20806">
    <property type="entry name" value="Integrin_A_Ig_3"/>
    <property type="match status" value="1"/>
</dbReference>
<dbReference type="SUPFAM" id="SSF69179">
    <property type="entry name" value="Integrin domains"/>
    <property type="match status" value="3"/>
</dbReference>
<dbReference type="Gene3D" id="2.130.10.130">
    <property type="entry name" value="Integrin alpha, N-terminal"/>
    <property type="match status" value="1"/>
</dbReference>
<evidence type="ECO:0000256" key="10">
    <source>
        <dbReference type="ARBA" id="ARBA00023170"/>
    </source>
</evidence>
<dbReference type="InterPro" id="IPR048285">
    <property type="entry name" value="Integrin_alpha_Ig-like_2"/>
</dbReference>
<dbReference type="SMART" id="SM00191">
    <property type="entry name" value="Int_alpha"/>
    <property type="match status" value="5"/>
</dbReference>
<dbReference type="SUPFAM" id="SSF69318">
    <property type="entry name" value="Integrin alpha N-terminal domain"/>
    <property type="match status" value="1"/>
</dbReference>
<feature type="signal peptide" evidence="13">
    <location>
        <begin position="1"/>
        <end position="24"/>
    </location>
</feature>
<evidence type="ECO:0000256" key="7">
    <source>
        <dbReference type="ARBA" id="ARBA00022989"/>
    </source>
</evidence>
<dbReference type="Pfam" id="PF01839">
    <property type="entry name" value="FG-GAP"/>
    <property type="match status" value="2"/>
</dbReference>
<evidence type="ECO:0000313" key="18">
    <source>
        <dbReference type="EMBL" id="KAE8291053.1"/>
    </source>
</evidence>